<feature type="domain" description="D-isomer specific 2-hydroxyacid dehydrogenase NAD-binding" evidence="7">
    <location>
        <begin position="113"/>
        <end position="285"/>
    </location>
</feature>
<dbReference type="PANTHER" id="PTHR42789">
    <property type="entry name" value="D-ISOMER SPECIFIC 2-HYDROXYACID DEHYDROGENASE FAMILY PROTEIN (AFU_ORTHOLOGUE AFUA_6G10090)"/>
    <property type="match status" value="1"/>
</dbReference>
<sequence length="318" mass="34948">MHRIAVLDDYQSVAHTFTDWSQVPESLEVVEFHDHVAEPDALVARLQIFDVVLAMRERTRFPREVLERLPNLQLLVTTGMRNKSIDVEAASALGITVCGTGSHATATPELTWGLILATLRHIPQEDAGMRAGGWQQTIGGDLSGHTLGVVGLGRIGTQVATVGRAFGMDVVAWSQNLTDERAAEHGVRRVERDELFATADVVTVHLLWSRRTRGLITADDFALMKHTAVFVNTSRGPIVEEGALIDVLREGRIAGAGIDVYDQEPLPRDHPLRDLRRAVLTPHLGYVTRGTYEVFYREAVEDVAAFLAGTPVRVLTPA</sequence>
<evidence type="ECO:0000259" key="7">
    <source>
        <dbReference type="Pfam" id="PF02826"/>
    </source>
</evidence>
<dbReference type="SUPFAM" id="SSF52283">
    <property type="entry name" value="Formate/glycerate dehydrogenase catalytic domain-like"/>
    <property type="match status" value="1"/>
</dbReference>
<evidence type="ECO:0000313" key="8">
    <source>
        <dbReference type="EMBL" id="SNR31061.1"/>
    </source>
</evidence>
<evidence type="ECO:0000256" key="5">
    <source>
        <dbReference type="RuleBase" id="RU003719"/>
    </source>
</evidence>
<dbReference type="InterPro" id="IPR029752">
    <property type="entry name" value="D-isomer_DH_CS1"/>
</dbReference>
<dbReference type="GO" id="GO:0008652">
    <property type="term" value="P:amino acid biosynthetic process"/>
    <property type="evidence" value="ECO:0007669"/>
    <property type="project" value="UniProtKB-KW"/>
</dbReference>
<dbReference type="Proteomes" id="UP000198403">
    <property type="component" value="Unassembled WGS sequence"/>
</dbReference>
<dbReference type="SUPFAM" id="SSF51735">
    <property type="entry name" value="NAD(P)-binding Rossmann-fold domains"/>
    <property type="match status" value="1"/>
</dbReference>
<keyword evidence="9" id="KW-1185">Reference proteome</keyword>
<evidence type="ECO:0000313" key="9">
    <source>
        <dbReference type="Proteomes" id="UP000198403"/>
    </source>
</evidence>
<dbReference type="OrthoDB" id="117809at2"/>
<proteinExistence type="inferred from homology"/>
<dbReference type="PANTHER" id="PTHR42789:SF1">
    <property type="entry name" value="D-ISOMER SPECIFIC 2-HYDROXYACID DEHYDROGENASE FAMILY PROTEIN (AFU_ORTHOLOGUE AFUA_6G10090)"/>
    <property type="match status" value="1"/>
</dbReference>
<dbReference type="Gene3D" id="3.40.50.720">
    <property type="entry name" value="NAD(P)-binding Rossmann-like Domain"/>
    <property type="match status" value="2"/>
</dbReference>
<dbReference type="AlphaFoldDB" id="A0A238VA43"/>
<reference evidence="8 9" key="1">
    <citation type="submission" date="2017-06" db="EMBL/GenBank/DDBJ databases">
        <authorList>
            <person name="Kim H.J."/>
            <person name="Triplett B.A."/>
        </authorList>
    </citation>
    <scope>NUCLEOTIDE SEQUENCE [LARGE SCALE GENOMIC DNA]</scope>
    <source>
        <strain evidence="8 9">DSM 44272</strain>
    </source>
</reference>
<dbReference type="Pfam" id="PF00389">
    <property type="entry name" value="2-Hacid_dh"/>
    <property type="match status" value="1"/>
</dbReference>
<keyword evidence="4" id="KW-0520">NAD</keyword>
<comment type="similarity">
    <text evidence="1 5">Belongs to the D-isomer specific 2-hydroxyacid dehydrogenase family.</text>
</comment>
<dbReference type="CDD" id="cd12169">
    <property type="entry name" value="PGDH_like_1"/>
    <property type="match status" value="1"/>
</dbReference>
<dbReference type="InterPro" id="IPR006139">
    <property type="entry name" value="D-isomer_2_OHA_DH_cat_dom"/>
</dbReference>
<gene>
    <name evidence="8" type="ORF">SAMN06272737_102268</name>
</gene>
<dbReference type="Pfam" id="PF02826">
    <property type="entry name" value="2-Hacid_dh_C"/>
    <property type="match status" value="1"/>
</dbReference>
<evidence type="ECO:0000256" key="3">
    <source>
        <dbReference type="ARBA" id="ARBA00023002"/>
    </source>
</evidence>
<evidence type="ECO:0000259" key="6">
    <source>
        <dbReference type="Pfam" id="PF00389"/>
    </source>
</evidence>
<dbReference type="GO" id="GO:0051287">
    <property type="term" value="F:NAD binding"/>
    <property type="evidence" value="ECO:0007669"/>
    <property type="project" value="InterPro"/>
</dbReference>
<dbReference type="FunFam" id="3.40.50.720:FF:000203">
    <property type="entry name" value="D-3-phosphoglycerate dehydrogenase (SerA)"/>
    <property type="match status" value="1"/>
</dbReference>
<dbReference type="InterPro" id="IPR050857">
    <property type="entry name" value="D-2-hydroxyacid_DH"/>
</dbReference>
<protein>
    <submittedName>
        <fullName evidence="8">Lactate dehydrogenase</fullName>
    </submittedName>
</protein>
<dbReference type="InterPro" id="IPR006140">
    <property type="entry name" value="D-isomer_DH_NAD-bd"/>
</dbReference>
<accession>A0A238VA43</accession>
<dbReference type="EMBL" id="FZNO01000002">
    <property type="protein sequence ID" value="SNR31061.1"/>
    <property type="molecule type" value="Genomic_DNA"/>
</dbReference>
<evidence type="ECO:0000256" key="1">
    <source>
        <dbReference type="ARBA" id="ARBA00005854"/>
    </source>
</evidence>
<feature type="domain" description="D-isomer specific 2-hydroxyacid dehydrogenase catalytic" evidence="6">
    <location>
        <begin position="26"/>
        <end position="312"/>
    </location>
</feature>
<dbReference type="RefSeq" id="WP_089335107.1">
    <property type="nucleotide sequence ID" value="NZ_FZNO01000002.1"/>
</dbReference>
<dbReference type="InterPro" id="IPR036291">
    <property type="entry name" value="NAD(P)-bd_dom_sf"/>
</dbReference>
<evidence type="ECO:0000256" key="4">
    <source>
        <dbReference type="ARBA" id="ARBA00023027"/>
    </source>
</evidence>
<dbReference type="PROSITE" id="PS00671">
    <property type="entry name" value="D_2_HYDROXYACID_DH_3"/>
    <property type="match status" value="1"/>
</dbReference>
<dbReference type="PROSITE" id="PS00065">
    <property type="entry name" value="D_2_HYDROXYACID_DH_1"/>
    <property type="match status" value="1"/>
</dbReference>
<dbReference type="InterPro" id="IPR029753">
    <property type="entry name" value="D-isomer_DH_CS"/>
</dbReference>
<keyword evidence="3 5" id="KW-0560">Oxidoreductase</keyword>
<evidence type="ECO:0000256" key="2">
    <source>
        <dbReference type="ARBA" id="ARBA00022605"/>
    </source>
</evidence>
<name>A0A238VA43_9ACTN</name>
<organism evidence="8 9">
    <name type="scientific">Blastococcus mobilis</name>
    <dbReference type="NCBI Taxonomy" id="1938746"/>
    <lineage>
        <taxon>Bacteria</taxon>
        <taxon>Bacillati</taxon>
        <taxon>Actinomycetota</taxon>
        <taxon>Actinomycetes</taxon>
        <taxon>Geodermatophilales</taxon>
        <taxon>Geodermatophilaceae</taxon>
        <taxon>Blastococcus</taxon>
    </lineage>
</organism>
<dbReference type="GO" id="GO:0016616">
    <property type="term" value="F:oxidoreductase activity, acting on the CH-OH group of donors, NAD or NADP as acceptor"/>
    <property type="evidence" value="ECO:0007669"/>
    <property type="project" value="InterPro"/>
</dbReference>
<keyword evidence="2" id="KW-0028">Amino-acid biosynthesis</keyword>